<evidence type="ECO:0000256" key="1">
    <source>
        <dbReference type="SAM" id="Coils"/>
    </source>
</evidence>
<organism evidence="3 4">
    <name type="scientific">Ustilago trichophora</name>
    <dbReference type="NCBI Taxonomy" id="86804"/>
    <lineage>
        <taxon>Eukaryota</taxon>
        <taxon>Fungi</taxon>
        <taxon>Dikarya</taxon>
        <taxon>Basidiomycota</taxon>
        <taxon>Ustilaginomycotina</taxon>
        <taxon>Ustilaginomycetes</taxon>
        <taxon>Ustilaginales</taxon>
        <taxon>Ustilaginaceae</taxon>
        <taxon>Ustilago</taxon>
    </lineage>
</organism>
<name>A0A5C3E7G8_9BASI</name>
<keyword evidence="4" id="KW-1185">Reference proteome</keyword>
<sequence>MSDLITFLKAKTLEQKQVFESIRKEFRQFRNLKAELEEVRAENRTLKAKIIALQTPPLNHGGVAPPPKGVSQPTSGDGMGGGASFLQPSGPFAFHQEQPRNQHHPHARASNGQVQATAPYDHDQHRYRSSTRPSTSYSDVFAYKPPPVPFREMAPTTRGPRTPVRERFRHQPSVPLIRPPYGPTKQEAGSMQRQSSKNLPGYQRSGHSGPSGETSQRKALGSRSFPTLCRDESQLRRSDKASSWSAPNPANFDLGAGPSPRGDASAVTRPGGGVSGSQDVAMPHEQHLKAEK</sequence>
<gene>
    <name evidence="3" type="ORF">UTRI_03275_B</name>
</gene>
<feature type="compositionally biased region" description="Basic and acidic residues" evidence="2">
    <location>
        <begin position="229"/>
        <end position="240"/>
    </location>
</feature>
<dbReference type="Proteomes" id="UP000324022">
    <property type="component" value="Unassembled WGS sequence"/>
</dbReference>
<evidence type="ECO:0000313" key="3">
    <source>
        <dbReference type="EMBL" id="SPO25557.1"/>
    </source>
</evidence>
<dbReference type="EMBL" id="OOIN01000011">
    <property type="protein sequence ID" value="SPO25557.1"/>
    <property type="molecule type" value="Genomic_DNA"/>
</dbReference>
<reference evidence="3 4" key="1">
    <citation type="submission" date="2018-03" db="EMBL/GenBank/DDBJ databases">
        <authorList>
            <person name="Guldener U."/>
        </authorList>
    </citation>
    <scope>NUCLEOTIDE SEQUENCE [LARGE SCALE GENOMIC DNA]</scope>
    <source>
        <strain evidence="3 4">NBRC100155</strain>
    </source>
</reference>
<feature type="compositionally biased region" description="Basic and acidic residues" evidence="2">
    <location>
        <begin position="282"/>
        <end position="292"/>
    </location>
</feature>
<feature type="region of interest" description="Disordered" evidence="2">
    <location>
        <begin position="57"/>
        <end position="292"/>
    </location>
</feature>
<feature type="compositionally biased region" description="Polar residues" evidence="2">
    <location>
        <begin position="187"/>
        <end position="198"/>
    </location>
</feature>
<feature type="compositionally biased region" description="Polar residues" evidence="2">
    <location>
        <begin position="205"/>
        <end position="214"/>
    </location>
</feature>
<accession>A0A5C3E7G8</accession>
<dbReference type="AlphaFoldDB" id="A0A5C3E7G8"/>
<protein>
    <submittedName>
        <fullName evidence="3">Uncharacterized protein</fullName>
    </submittedName>
</protein>
<keyword evidence="1" id="KW-0175">Coiled coil</keyword>
<evidence type="ECO:0000256" key="2">
    <source>
        <dbReference type="SAM" id="MobiDB-lite"/>
    </source>
</evidence>
<evidence type="ECO:0000313" key="4">
    <source>
        <dbReference type="Proteomes" id="UP000324022"/>
    </source>
</evidence>
<feature type="coiled-coil region" evidence="1">
    <location>
        <begin position="19"/>
        <end position="49"/>
    </location>
</feature>
<proteinExistence type="predicted"/>